<evidence type="ECO:0000313" key="1">
    <source>
        <dbReference type="EMBL" id="CAB3979715.1"/>
    </source>
</evidence>
<gene>
    <name evidence="1" type="ORF">PACLA_8A032136</name>
</gene>
<sequence>MFRGEVSTKIGKADMFAVIADTTANVSHVNQLSVVARYVDQKGYAQEHLVDIQGIDDKMEQGHAQGIQHRLPVQRLFYEGHLGREVPYFPCLAHCVNTTVERRCQAITAICYMFGILQP</sequence>
<dbReference type="EMBL" id="CACRXK020000222">
    <property type="protein sequence ID" value="CAB3979715.1"/>
    <property type="molecule type" value="Genomic_DNA"/>
</dbReference>
<reference evidence="1" key="1">
    <citation type="submission" date="2020-04" db="EMBL/GenBank/DDBJ databases">
        <authorList>
            <person name="Alioto T."/>
            <person name="Alioto T."/>
            <person name="Gomez Garrido J."/>
        </authorList>
    </citation>
    <scope>NUCLEOTIDE SEQUENCE</scope>
    <source>
        <strain evidence="1">A484AB</strain>
    </source>
</reference>
<name>A0A6S7FJ61_PARCT</name>
<organism evidence="1 2">
    <name type="scientific">Paramuricea clavata</name>
    <name type="common">Red gorgonian</name>
    <name type="synonym">Violescent sea-whip</name>
    <dbReference type="NCBI Taxonomy" id="317549"/>
    <lineage>
        <taxon>Eukaryota</taxon>
        <taxon>Metazoa</taxon>
        <taxon>Cnidaria</taxon>
        <taxon>Anthozoa</taxon>
        <taxon>Octocorallia</taxon>
        <taxon>Malacalcyonacea</taxon>
        <taxon>Plexauridae</taxon>
        <taxon>Paramuricea</taxon>
    </lineage>
</organism>
<evidence type="ECO:0000313" key="2">
    <source>
        <dbReference type="Proteomes" id="UP001152795"/>
    </source>
</evidence>
<dbReference type="OrthoDB" id="1292175at2759"/>
<accession>A0A6S7FJ61</accession>
<dbReference type="Proteomes" id="UP001152795">
    <property type="component" value="Unassembled WGS sequence"/>
</dbReference>
<comment type="caution">
    <text evidence="1">The sequence shown here is derived from an EMBL/GenBank/DDBJ whole genome shotgun (WGS) entry which is preliminary data.</text>
</comment>
<keyword evidence="2" id="KW-1185">Reference proteome</keyword>
<proteinExistence type="predicted"/>
<protein>
    <submittedName>
        <fullName evidence="1">Uncharacterized protein</fullName>
    </submittedName>
</protein>
<dbReference type="AlphaFoldDB" id="A0A6S7FJ61"/>